<sequence length="126" mass="14130">MLKLTYCLHRLPGMSRAEFQRYWREVHAPLVAEAGPHLGVARYVQSHTEDHPVTEATASGRGIPTGDGEDYDGVAELWFEDDALGNPGPEFEKHAHILAEDEANFIDFARSRIFMTRENVVIAGHD</sequence>
<dbReference type="OrthoDB" id="6369070at2"/>
<dbReference type="EMBL" id="WTYN01000003">
    <property type="protein sequence ID" value="MXO63775.1"/>
    <property type="molecule type" value="Genomic_DNA"/>
</dbReference>
<name>A0A844YJV1_9SPHN</name>
<dbReference type="AlphaFoldDB" id="A0A844YJV1"/>
<dbReference type="Gene3D" id="3.30.70.100">
    <property type="match status" value="1"/>
</dbReference>
<dbReference type="NCBIfam" id="TIGR02118">
    <property type="entry name" value="EthD family reductase"/>
    <property type="match status" value="1"/>
</dbReference>
<proteinExistence type="predicted"/>
<dbReference type="SUPFAM" id="SSF54909">
    <property type="entry name" value="Dimeric alpha+beta barrel"/>
    <property type="match status" value="1"/>
</dbReference>
<comment type="caution">
    <text evidence="2">The sequence shown here is derived from an EMBL/GenBank/DDBJ whole genome shotgun (WGS) entry which is preliminary data.</text>
</comment>
<organism evidence="2 3">
    <name type="scientific">Qipengyuania oceanensis</name>
    <dbReference type="NCBI Taxonomy" id="1463597"/>
    <lineage>
        <taxon>Bacteria</taxon>
        <taxon>Pseudomonadati</taxon>
        <taxon>Pseudomonadota</taxon>
        <taxon>Alphaproteobacteria</taxon>
        <taxon>Sphingomonadales</taxon>
        <taxon>Erythrobacteraceae</taxon>
        <taxon>Qipengyuania</taxon>
    </lineage>
</organism>
<dbReference type="Proteomes" id="UP000445582">
    <property type="component" value="Unassembled WGS sequence"/>
</dbReference>
<dbReference type="RefSeq" id="WP_160676656.1">
    <property type="nucleotide sequence ID" value="NZ_WTYN01000003.1"/>
</dbReference>
<feature type="domain" description="EthD" evidence="1">
    <location>
        <begin position="12"/>
        <end position="108"/>
    </location>
</feature>
<protein>
    <submittedName>
        <fullName evidence="2">EthD family reductase</fullName>
    </submittedName>
</protein>
<reference evidence="2 3" key="1">
    <citation type="submission" date="2019-12" db="EMBL/GenBank/DDBJ databases">
        <title>Genomic-based taxomic classification of the family Erythrobacteraceae.</title>
        <authorList>
            <person name="Xu L."/>
        </authorList>
    </citation>
    <scope>NUCLEOTIDE SEQUENCE [LARGE SCALE GENOMIC DNA]</scope>
    <source>
        <strain evidence="2 3">MCCC 1A09965</strain>
    </source>
</reference>
<gene>
    <name evidence="2" type="ORF">GRI48_12215</name>
</gene>
<evidence type="ECO:0000259" key="1">
    <source>
        <dbReference type="Pfam" id="PF07110"/>
    </source>
</evidence>
<evidence type="ECO:0000313" key="3">
    <source>
        <dbReference type="Proteomes" id="UP000445582"/>
    </source>
</evidence>
<dbReference type="InterPro" id="IPR011008">
    <property type="entry name" value="Dimeric_a/b-barrel"/>
</dbReference>
<dbReference type="Pfam" id="PF07110">
    <property type="entry name" value="EthD"/>
    <property type="match status" value="1"/>
</dbReference>
<evidence type="ECO:0000313" key="2">
    <source>
        <dbReference type="EMBL" id="MXO63775.1"/>
    </source>
</evidence>
<dbReference type="InterPro" id="IPR009799">
    <property type="entry name" value="EthD_dom"/>
</dbReference>
<dbReference type="GO" id="GO:0016491">
    <property type="term" value="F:oxidoreductase activity"/>
    <property type="evidence" value="ECO:0007669"/>
    <property type="project" value="InterPro"/>
</dbReference>
<keyword evidence="3" id="KW-1185">Reference proteome</keyword>
<accession>A0A844YJV1</accession>